<evidence type="ECO:0000313" key="3">
    <source>
        <dbReference type="Proteomes" id="UP000664417"/>
    </source>
</evidence>
<evidence type="ECO:0000313" key="2">
    <source>
        <dbReference type="EMBL" id="MBO1318364.1"/>
    </source>
</evidence>
<reference evidence="2" key="1">
    <citation type="submission" date="2021-03" db="EMBL/GenBank/DDBJ databases">
        <authorList>
            <person name="Wang G."/>
        </authorList>
    </citation>
    <scope>NUCLEOTIDE SEQUENCE</scope>
    <source>
        <strain evidence="2">KCTC 12899</strain>
    </source>
</reference>
<feature type="coiled-coil region" evidence="1">
    <location>
        <begin position="107"/>
        <end position="173"/>
    </location>
</feature>
<sequence>MSDLFYEKKQLLEQRDELLQDIGLTMFMSGDLPEGFQKMPREFASMELLVRQLGDRYRVMKEERDRQHIDYTELINKTAKIEGGIKKKQAPLRHDLDEINIKIRFIHDQQAQNKRINDEQLDELEAQSGRLQADIAKLENEKNTELERLRAEIDPLERRLEKLDKGIRKVEEEELQLSLDGKKRLQDLGTHYYRQRRDEAFYGDKYEQLDELRDRLAVSKRQPDYQFGGNATQRRSEHHYWLYAMLLGVLLGVWLFRTTYEHQEVSMAAIAGDYLRDEVADCFYGNLELAPIDLRDQIPDLQSLPGGHVFNENDQNRLSEFALGRDNSEQLQFCGLRFREAPTRLSTRWAQAGWVYVSNEGGFLSMAKDDWLWLGLNDTTFLLMQKARLADFLATSFGSSTLWYLRRAQFPPFGYNEPLLQGFGRYELRLQQDQFDMVLAPIDRQVELEQRAQRLKHLEAHQQGGTIQIRREENRLAFSGARNLLPEGAYRRADTLRDTLSRLTRHWAANTPKEALLAQAARHEIPALPPPRDVPGSPTIQVFAHNPMGLSLRGEIAANHPITGMAFANQRACLLLTDAERGLLSEYHFNGHNLQRHRSRNLAQHPIVQTPFHPSQLSLTPDEQFALVFEQQGRDRNRPKMMLVRMDDLEPVLVADFPEGVREGHCAAWDPGGTRLFLGVQGRVRRNGTALGALTYRREHDVLNLLRFIDVPAEKQSKTRVSALFFDDKHNSLLLLRKPSDELVRFHLDRKVNQNLEWILLDQNRRADDAPETLRRGHLLPTRDGAHAVTAVDTSDQSSVIHLIGLESETLRLEDQLPIDGVAGAMKAVPLRNQYWLALPSRKTLAAITVSGRQLSYRTLVRFDHHRPHALVSDRWGDFVFVASYQDDLD</sequence>
<dbReference type="InterPro" id="IPR011044">
    <property type="entry name" value="Quino_amine_DH_bsu"/>
</dbReference>
<keyword evidence="3" id="KW-1185">Reference proteome</keyword>
<dbReference type="AlphaFoldDB" id="A0A8J7Q7P3"/>
<keyword evidence="1" id="KW-0175">Coiled coil</keyword>
<name>A0A8J7Q7P3_9BACT</name>
<comment type="caution">
    <text evidence="2">The sequence shown here is derived from an EMBL/GenBank/DDBJ whole genome shotgun (WGS) entry which is preliminary data.</text>
</comment>
<dbReference type="Proteomes" id="UP000664417">
    <property type="component" value="Unassembled WGS sequence"/>
</dbReference>
<dbReference type="EMBL" id="JAFREP010000005">
    <property type="protein sequence ID" value="MBO1318364.1"/>
    <property type="molecule type" value="Genomic_DNA"/>
</dbReference>
<proteinExistence type="predicted"/>
<dbReference type="SUPFAM" id="SSF50969">
    <property type="entry name" value="YVTN repeat-like/Quinoprotein amine dehydrogenase"/>
    <property type="match status" value="1"/>
</dbReference>
<accession>A0A8J7Q7P3</accession>
<organism evidence="2 3">
    <name type="scientific">Acanthopleuribacter pedis</name>
    <dbReference type="NCBI Taxonomy" id="442870"/>
    <lineage>
        <taxon>Bacteria</taxon>
        <taxon>Pseudomonadati</taxon>
        <taxon>Acidobacteriota</taxon>
        <taxon>Holophagae</taxon>
        <taxon>Acanthopleuribacterales</taxon>
        <taxon>Acanthopleuribacteraceae</taxon>
        <taxon>Acanthopleuribacter</taxon>
    </lineage>
</organism>
<dbReference type="RefSeq" id="WP_207858090.1">
    <property type="nucleotide sequence ID" value="NZ_JAFREP010000005.1"/>
</dbReference>
<gene>
    <name evidence="2" type="ORF">J3U88_07850</name>
</gene>
<evidence type="ECO:0000256" key="1">
    <source>
        <dbReference type="SAM" id="Coils"/>
    </source>
</evidence>
<protein>
    <submittedName>
        <fullName evidence="2">Uncharacterized protein</fullName>
    </submittedName>
</protein>